<evidence type="ECO:0000256" key="1">
    <source>
        <dbReference type="SAM" id="MobiDB-lite"/>
    </source>
</evidence>
<sequence length="265" mass="27785">MPIYFEQDCHTRRDIFTVTATATIISSIPTPKKPSPPEPRARYPFQPYHPLLPRALINSSASITTSIASTKSATILSSTTSATTNPPSSKTASAPSSITTTSTLSTLSSISRTLTTLPSTSKTCPVTTIIVTAPPVTTTSTSTFTITSTIPFDNSTTPCSGQICGAYTPFPCGGSPLGSCLCGIDSNGKSFCFLNDYCSAEKDCTKNSECDSGHKCVIGSCCTGGKCVKEMRDKCINPQAPEIIFGLRAEMRKAKCSNAAPGGCK</sequence>
<feature type="region of interest" description="Disordered" evidence="1">
    <location>
        <begin position="78"/>
        <end position="97"/>
    </location>
</feature>
<protein>
    <recommendedName>
        <fullName evidence="4">Extracellular membrane protein CFEM domain-containing protein</fullName>
    </recommendedName>
</protein>
<evidence type="ECO:0000313" key="3">
    <source>
        <dbReference type="Proteomes" id="UP000280685"/>
    </source>
</evidence>
<gene>
    <name evidence="2" type="ORF">PODCO_708670</name>
</gene>
<accession>A0ABY6SMH2</accession>
<organism evidence="2 3">
    <name type="scientific">Podospora comata</name>
    <dbReference type="NCBI Taxonomy" id="48703"/>
    <lineage>
        <taxon>Eukaryota</taxon>
        <taxon>Fungi</taxon>
        <taxon>Dikarya</taxon>
        <taxon>Ascomycota</taxon>
        <taxon>Pezizomycotina</taxon>
        <taxon>Sordariomycetes</taxon>
        <taxon>Sordariomycetidae</taxon>
        <taxon>Sordariales</taxon>
        <taxon>Podosporaceae</taxon>
        <taxon>Podospora</taxon>
    </lineage>
</organism>
<proteinExistence type="predicted"/>
<name>A0ABY6SMH2_PODCO</name>
<reference evidence="2" key="1">
    <citation type="submission" date="2018-02" db="EMBL/GenBank/DDBJ databases">
        <authorList>
            <person name="Silar P."/>
        </authorList>
    </citation>
    <scope>NUCLEOTIDE SEQUENCE [LARGE SCALE GENOMIC DNA]</scope>
    <source>
        <strain evidence="2">T</strain>
    </source>
</reference>
<dbReference type="EMBL" id="LR026970">
    <property type="protein sequence ID" value="VBB86851.1"/>
    <property type="molecule type" value="Genomic_DNA"/>
</dbReference>
<dbReference type="Proteomes" id="UP000280685">
    <property type="component" value="Chromosome 7"/>
</dbReference>
<evidence type="ECO:0000313" key="2">
    <source>
        <dbReference type="EMBL" id="VBB86851.1"/>
    </source>
</evidence>
<keyword evidence="3" id="KW-1185">Reference proteome</keyword>
<evidence type="ECO:0008006" key="4">
    <source>
        <dbReference type="Google" id="ProtNLM"/>
    </source>
</evidence>